<gene>
    <name evidence="2" type="ORF">BC936DRAFT_144389</name>
</gene>
<dbReference type="EMBL" id="RBNI01032339">
    <property type="protein sequence ID" value="RUO95338.1"/>
    <property type="molecule type" value="Genomic_DNA"/>
</dbReference>
<name>A0A432ZY09_9FUNG</name>
<evidence type="ECO:0000313" key="3">
    <source>
        <dbReference type="Proteomes" id="UP000268093"/>
    </source>
</evidence>
<dbReference type="Proteomes" id="UP000268093">
    <property type="component" value="Unassembled WGS sequence"/>
</dbReference>
<evidence type="ECO:0000313" key="2">
    <source>
        <dbReference type="EMBL" id="RUO95338.1"/>
    </source>
</evidence>
<feature type="region of interest" description="Disordered" evidence="1">
    <location>
        <begin position="1"/>
        <end position="82"/>
    </location>
</feature>
<accession>A0A432ZY09</accession>
<feature type="compositionally biased region" description="Polar residues" evidence="1">
    <location>
        <begin position="18"/>
        <end position="39"/>
    </location>
</feature>
<keyword evidence="3" id="KW-1185">Reference proteome</keyword>
<evidence type="ECO:0000256" key="1">
    <source>
        <dbReference type="SAM" id="MobiDB-lite"/>
    </source>
</evidence>
<proteinExistence type="predicted"/>
<dbReference type="AlphaFoldDB" id="A0A432ZY09"/>
<dbReference type="OrthoDB" id="185175at2759"/>
<reference evidence="2 3" key="1">
    <citation type="journal article" date="2018" name="New Phytol.">
        <title>Phylogenomics of Endogonaceae and evolution of mycorrhizas within Mucoromycota.</title>
        <authorList>
            <person name="Chang Y."/>
            <person name="Desiro A."/>
            <person name="Na H."/>
            <person name="Sandor L."/>
            <person name="Lipzen A."/>
            <person name="Clum A."/>
            <person name="Barry K."/>
            <person name="Grigoriev I.V."/>
            <person name="Martin F.M."/>
            <person name="Stajich J.E."/>
            <person name="Smith M.E."/>
            <person name="Bonito G."/>
            <person name="Spatafora J.W."/>
        </authorList>
    </citation>
    <scope>NUCLEOTIDE SEQUENCE [LARGE SCALE GENOMIC DNA]</scope>
    <source>
        <strain evidence="2 3">GMNB39</strain>
    </source>
</reference>
<feature type="region of interest" description="Disordered" evidence="1">
    <location>
        <begin position="150"/>
        <end position="169"/>
    </location>
</feature>
<protein>
    <submittedName>
        <fullName evidence="2">Uncharacterized protein</fullName>
    </submittedName>
</protein>
<comment type="caution">
    <text evidence="2">The sequence shown here is derived from an EMBL/GenBank/DDBJ whole genome shotgun (WGS) entry which is preliminary data.</text>
</comment>
<organism evidence="2 3">
    <name type="scientific">Jimgerdemannia flammicorona</name>
    <dbReference type="NCBI Taxonomy" id="994334"/>
    <lineage>
        <taxon>Eukaryota</taxon>
        <taxon>Fungi</taxon>
        <taxon>Fungi incertae sedis</taxon>
        <taxon>Mucoromycota</taxon>
        <taxon>Mucoromycotina</taxon>
        <taxon>Endogonomycetes</taxon>
        <taxon>Endogonales</taxon>
        <taxon>Endogonaceae</taxon>
        <taxon>Jimgerdemannia</taxon>
    </lineage>
</organism>
<sequence>MSSVKTPPVKPARRKHSFPSSTPTDSVLNLRASSTTLIATSPPPPQTFPRPTSNPTRYSPLLEDGPSSPFAESSQPPPGGVLHKISAIAREKGSKLKDINISQKKAELNAVVAERLPEWKSKGAELGNIAKETGMVWGKKGWEAVDKWKKTRQGDMSPESPPWQTSNPSSPNYLGDFGGGTDDQIHIFGAPLQLAVDLTRLSDGDYVPAVICRCLEYLDVAGGLDCLCDSRWEVGLGTVCADWGRGDRRWVGVGVVNWGNNARHLIEKKEKKREKET</sequence>